<reference evidence="1 2" key="1">
    <citation type="submission" date="2016-07" db="EMBL/GenBank/DDBJ databases">
        <title>Pervasive Adenine N6-methylation of Active Genes in Fungi.</title>
        <authorList>
            <consortium name="DOE Joint Genome Institute"/>
            <person name="Mondo S.J."/>
            <person name="Dannebaum R.O."/>
            <person name="Kuo R.C."/>
            <person name="Labutti K."/>
            <person name="Haridas S."/>
            <person name="Kuo A."/>
            <person name="Salamov A."/>
            <person name="Ahrendt S.R."/>
            <person name="Lipzen A."/>
            <person name="Sullivan W."/>
            <person name="Andreopoulos W.B."/>
            <person name="Clum A."/>
            <person name="Lindquist E."/>
            <person name="Daum C."/>
            <person name="Ramamoorthy G.K."/>
            <person name="Gryganskyi A."/>
            <person name="Culley D."/>
            <person name="Magnuson J.K."/>
            <person name="James T.Y."/>
            <person name="O'Malley M.A."/>
            <person name="Stajich J.E."/>
            <person name="Spatafora J.W."/>
            <person name="Visel A."/>
            <person name="Grigoriev I.V."/>
        </authorList>
    </citation>
    <scope>NUCLEOTIDE SEQUENCE [LARGE SCALE GENOMIC DNA]</scope>
    <source>
        <strain evidence="1 2">NRRL 3301</strain>
    </source>
</reference>
<accession>A0A1X2G8U9</accession>
<evidence type="ECO:0000313" key="2">
    <source>
        <dbReference type="Proteomes" id="UP000242146"/>
    </source>
</evidence>
<protein>
    <submittedName>
        <fullName evidence="1">Uncharacterized protein</fullName>
    </submittedName>
</protein>
<dbReference type="Proteomes" id="UP000242146">
    <property type="component" value="Unassembled WGS sequence"/>
</dbReference>
<organism evidence="1 2">
    <name type="scientific">Hesseltinella vesiculosa</name>
    <dbReference type="NCBI Taxonomy" id="101127"/>
    <lineage>
        <taxon>Eukaryota</taxon>
        <taxon>Fungi</taxon>
        <taxon>Fungi incertae sedis</taxon>
        <taxon>Mucoromycota</taxon>
        <taxon>Mucoromycotina</taxon>
        <taxon>Mucoromycetes</taxon>
        <taxon>Mucorales</taxon>
        <taxon>Cunninghamellaceae</taxon>
        <taxon>Hesseltinella</taxon>
    </lineage>
</organism>
<proteinExistence type="predicted"/>
<keyword evidence="2" id="KW-1185">Reference proteome</keyword>
<name>A0A1X2G8U9_9FUNG</name>
<evidence type="ECO:0000313" key="1">
    <source>
        <dbReference type="EMBL" id="ORX48020.1"/>
    </source>
</evidence>
<gene>
    <name evidence="1" type="ORF">DM01DRAFT_1134713</name>
</gene>
<sequence>MVQILLYYGFLTVNSHFLDFKAAFSGGQTMVYLLPNRTSIFFKSLFHWMVIDLRLCGSWLWSILVGFQGSHLVRAGGGQARPSLASFLALVYPGWLSG</sequence>
<dbReference type="AlphaFoldDB" id="A0A1X2G8U9"/>
<dbReference type="EMBL" id="MCGT01000031">
    <property type="protein sequence ID" value="ORX48020.1"/>
    <property type="molecule type" value="Genomic_DNA"/>
</dbReference>
<comment type="caution">
    <text evidence="1">The sequence shown here is derived from an EMBL/GenBank/DDBJ whole genome shotgun (WGS) entry which is preliminary data.</text>
</comment>